<dbReference type="Proteomes" id="UP000294902">
    <property type="component" value="Unassembled WGS sequence"/>
</dbReference>
<keyword evidence="1" id="KW-0472">Membrane</keyword>
<feature type="transmembrane region" description="Helical" evidence="1">
    <location>
        <begin position="6"/>
        <end position="24"/>
    </location>
</feature>
<comment type="caution">
    <text evidence="2">The sequence shown here is derived from an EMBL/GenBank/DDBJ whole genome shotgun (WGS) entry which is preliminary data.</text>
</comment>
<keyword evidence="1" id="KW-1133">Transmembrane helix</keyword>
<proteinExistence type="predicted"/>
<dbReference type="RefSeq" id="WP_132249146.1">
    <property type="nucleotide sequence ID" value="NZ_SMAL01000001.1"/>
</dbReference>
<gene>
    <name evidence="2" type="ORF">EDC18_10190</name>
</gene>
<name>A0A4R3MPT6_9FIRM</name>
<keyword evidence="3" id="KW-1185">Reference proteome</keyword>
<evidence type="ECO:0000313" key="3">
    <source>
        <dbReference type="Proteomes" id="UP000294902"/>
    </source>
</evidence>
<organism evidence="2 3">
    <name type="scientific">Natranaerovirga pectinivora</name>
    <dbReference type="NCBI Taxonomy" id="682400"/>
    <lineage>
        <taxon>Bacteria</taxon>
        <taxon>Bacillati</taxon>
        <taxon>Bacillota</taxon>
        <taxon>Clostridia</taxon>
        <taxon>Lachnospirales</taxon>
        <taxon>Natranaerovirgaceae</taxon>
        <taxon>Natranaerovirga</taxon>
    </lineage>
</organism>
<accession>A0A4R3MPT6</accession>
<dbReference type="AlphaFoldDB" id="A0A4R3MPT6"/>
<keyword evidence="1" id="KW-0812">Transmembrane</keyword>
<evidence type="ECO:0000256" key="1">
    <source>
        <dbReference type="SAM" id="Phobius"/>
    </source>
</evidence>
<protein>
    <submittedName>
        <fullName evidence="2">Uncharacterized protein</fullName>
    </submittedName>
</protein>
<evidence type="ECO:0000313" key="2">
    <source>
        <dbReference type="EMBL" id="TCT16794.1"/>
    </source>
</evidence>
<reference evidence="2 3" key="1">
    <citation type="submission" date="2019-03" db="EMBL/GenBank/DDBJ databases">
        <title>Genomic Encyclopedia of Type Strains, Phase IV (KMG-IV): sequencing the most valuable type-strain genomes for metagenomic binning, comparative biology and taxonomic classification.</title>
        <authorList>
            <person name="Goeker M."/>
        </authorList>
    </citation>
    <scope>NUCLEOTIDE SEQUENCE [LARGE SCALE GENOMIC DNA]</scope>
    <source>
        <strain evidence="2 3">DSM 24629</strain>
    </source>
</reference>
<dbReference type="EMBL" id="SMAL01000001">
    <property type="protein sequence ID" value="TCT16794.1"/>
    <property type="molecule type" value="Genomic_DNA"/>
</dbReference>
<sequence length="196" mass="23069">MNKRTIFGSIVILVFFLLVIWYYLTQDKPMLIRSDTILNLKREMLALNRMEAKEMGILTKSTVEIQEININSTKITIQGEVKYSGKTDLFNLVGDLKKQDDHIVVGELKDEKNNFIVLYNSFVLGKLDELPVYDFEKKYNSNTNLMCLYLLKKDSNDLTIMEWYNHNVEIDFEQNYLPASQEDTQMMWMLKLPMDL</sequence>